<protein>
    <recommendedName>
        <fullName evidence="2">DUF5648 domain-containing protein</fullName>
    </recommendedName>
</protein>
<evidence type="ECO:0000313" key="4">
    <source>
        <dbReference type="Proteomes" id="UP001172778"/>
    </source>
</evidence>
<accession>A0ABT7E2X2</accession>
<evidence type="ECO:0000256" key="1">
    <source>
        <dbReference type="SAM" id="SignalP"/>
    </source>
</evidence>
<reference evidence="3" key="1">
    <citation type="submission" date="2023-03" db="EMBL/GenBank/DDBJ databases">
        <title>Chitinimonas shenzhenensis gen. nov., sp. nov., a novel member of family Burkholderiaceae isolated from activated sludge collected in Shen Zhen, China.</title>
        <authorList>
            <person name="Wang X."/>
        </authorList>
    </citation>
    <scope>NUCLEOTIDE SEQUENCE</scope>
    <source>
        <strain evidence="3">DQS-5</strain>
    </source>
</reference>
<feature type="signal peptide" evidence="1">
    <location>
        <begin position="1"/>
        <end position="23"/>
    </location>
</feature>
<evidence type="ECO:0000313" key="3">
    <source>
        <dbReference type="EMBL" id="MDK2126650.1"/>
    </source>
</evidence>
<name>A0ABT7E2X2_9NEIS</name>
<feature type="domain" description="DUF5648" evidence="2">
    <location>
        <begin position="99"/>
        <end position="188"/>
    </location>
</feature>
<comment type="caution">
    <text evidence="3">The sequence shown here is derived from an EMBL/GenBank/DDBJ whole genome shotgun (WGS) entry which is preliminary data.</text>
</comment>
<keyword evidence="1" id="KW-0732">Signal</keyword>
<gene>
    <name evidence="3" type="ORF">PZA18_21630</name>
</gene>
<dbReference type="EMBL" id="JARRAF010000044">
    <property type="protein sequence ID" value="MDK2126650.1"/>
    <property type="molecule type" value="Genomic_DNA"/>
</dbReference>
<keyword evidence="4" id="KW-1185">Reference proteome</keyword>
<organism evidence="3 4">
    <name type="scientific">Parachitinimonas caeni</name>
    <dbReference type="NCBI Taxonomy" id="3031301"/>
    <lineage>
        <taxon>Bacteria</taxon>
        <taxon>Pseudomonadati</taxon>
        <taxon>Pseudomonadota</taxon>
        <taxon>Betaproteobacteria</taxon>
        <taxon>Neisseriales</taxon>
        <taxon>Chitinibacteraceae</taxon>
        <taxon>Parachitinimonas</taxon>
    </lineage>
</organism>
<dbReference type="Proteomes" id="UP001172778">
    <property type="component" value="Unassembled WGS sequence"/>
</dbReference>
<proteinExistence type="predicted"/>
<feature type="chain" id="PRO_5045329335" description="DUF5648 domain-containing protein" evidence="1">
    <location>
        <begin position="24"/>
        <end position="212"/>
    </location>
</feature>
<evidence type="ECO:0000259" key="2">
    <source>
        <dbReference type="Pfam" id="PF18885"/>
    </source>
</evidence>
<sequence>MKLTMKKLALGLLGTLAAGSALAAQYAPLHRYAFTWRPEMHYYTLEGDSDPIVSGIRAQWRHEGIVGYMLNQMIPIPSGSNFVPLLSYQHRNPNGSSGHPTTQDFFLTANPSEIPAGYGEWEFKGYLGACLKNPTPETKPLYRYFNPSVRFRLPGFPDRSSAHFYTSDVNELGGGAYGWYYEGIVCHIFKNDRGTASAGLNEFEAPDTEQAE</sequence>
<dbReference type="InterPro" id="IPR043708">
    <property type="entry name" value="DUF5648"/>
</dbReference>
<dbReference type="Pfam" id="PF18885">
    <property type="entry name" value="DUF5648"/>
    <property type="match status" value="1"/>
</dbReference>
<dbReference type="RefSeq" id="WP_284102968.1">
    <property type="nucleotide sequence ID" value="NZ_JARRAF010000044.1"/>
</dbReference>